<accession>A0ABQ6M3R7</accession>
<name>A0ABQ6M3R7_9STRA</name>
<sequence length="390" mass="42057">MINGTIPMDDRHYMEFARQELARLRSEGRIPEASPVGKKQTKGGGNFSTNTIIRGNPGRGHGGAGGDEEALDGGAVVSTSTLGPATFSRQERELSNALGGLEKVGSALHVVVDEGLAAGRDGKTEMLQKIGKHAVKMRLKEDLKEGAEEKKERVERSVKEIVCGLGVIGNFVNDKSLENGYVAVQSARHLFKSYEGLVEDVRGGEPGAEGGSEEEVRIALFGVVPALIKRMSAKRTPKELKREVCKTLLCVARGGKINGLDLIVPFLNSPKFALVTRLFVLKLLTKEFGLDRKGCPLTLPMVVPVGLAALAGEAGKLDEKVSRAAIGLVVAASLAEGGGAERVEKYFKIKKTPQNVQALLREKMEDGRVKKVEREERQRLRAEQKAGMAK</sequence>
<gene>
    <name evidence="2" type="ORF">TeGR_g9299</name>
</gene>
<dbReference type="EMBL" id="BRYB01002396">
    <property type="protein sequence ID" value="GMI19009.1"/>
    <property type="molecule type" value="Genomic_DNA"/>
</dbReference>
<comment type="caution">
    <text evidence="2">The sequence shown here is derived from an EMBL/GenBank/DDBJ whole genome shotgun (WGS) entry which is preliminary data.</text>
</comment>
<feature type="region of interest" description="Disordered" evidence="1">
    <location>
        <begin position="32"/>
        <end position="72"/>
    </location>
</feature>
<feature type="region of interest" description="Disordered" evidence="1">
    <location>
        <begin position="370"/>
        <end position="390"/>
    </location>
</feature>
<proteinExistence type="predicted"/>
<reference evidence="2 3" key="1">
    <citation type="journal article" date="2023" name="Commun. Biol.">
        <title>Genome analysis of Parmales, the sister group of diatoms, reveals the evolutionary specialization of diatoms from phago-mixotrophs to photoautotrophs.</title>
        <authorList>
            <person name="Ban H."/>
            <person name="Sato S."/>
            <person name="Yoshikawa S."/>
            <person name="Yamada K."/>
            <person name="Nakamura Y."/>
            <person name="Ichinomiya M."/>
            <person name="Sato N."/>
            <person name="Blanc-Mathieu R."/>
            <person name="Endo H."/>
            <person name="Kuwata A."/>
            <person name="Ogata H."/>
        </authorList>
    </citation>
    <scope>NUCLEOTIDE SEQUENCE [LARGE SCALE GENOMIC DNA]</scope>
</reference>
<keyword evidence="3" id="KW-1185">Reference proteome</keyword>
<dbReference type="Proteomes" id="UP001165060">
    <property type="component" value="Unassembled WGS sequence"/>
</dbReference>
<organism evidence="2 3">
    <name type="scientific">Tetraparma gracilis</name>
    <dbReference type="NCBI Taxonomy" id="2962635"/>
    <lineage>
        <taxon>Eukaryota</taxon>
        <taxon>Sar</taxon>
        <taxon>Stramenopiles</taxon>
        <taxon>Ochrophyta</taxon>
        <taxon>Bolidophyceae</taxon>
        <taxon>Parmales</taxon>
        <taxon>Triparmaceae</taxon>
        <taxon>Tetraparma</taxon>
    </lineage>
</organism>
<protein>
    <submittedName>
        <fullName evidence="2">Uncharacterized protein</fullName>
    </submittedName>
</protein>
<feature type="compositionally biased region" description="Basic and acidic residues" evidence="1">
    <location>
        <begin position="370"/>
        <end position="384"/>
    </location>
</feature>
<evidence type="ECO:0000313" key="2">
    <source>
        <dbReference type="EMBL" id="GMI19009.1"/>
    </source>
</evidence>
<evidence type="ECO:0000256" key="1">
    <source>
        <dbReference type="SAM" id="MobiDB-lite"/>
    </source>
</evidence>
<evidence type="ECO:0000313" key="3">
    <source>
        <dbReference type="Proteomes" id="UP001165060"/>
    </source>
</evidence>